<name>A0AAD5KQ02_9CRUS</name>
<dbReference type="Proteomes" id="UP000820818">
    <property type="component" value="Linkage Group LG6"/>
</dbReference>
<evidence type="ECO:0000313" key="1">
    <source>
        <dbReference type="EMBL" id="KAI9557742.1"/>
    </source>
</evidence>
<comment type="caution">
    <text evidence="1">The sequence shown here is derived from an EMBL/GenBank/DDBJ whole genome shotgun (WGS) entry which is preliminary data.</text>
</comment>
<accession>A0AAD5KQ02</accession>
<sequence>MRRHAFNPGIFGLETNRGFRYPTRRRLNVSILITIVDFEDRTYMMSERSIAVSDVKTSTSGSNSIWTIQLERETYDAKRDPSIRSGFALLSL</sequence>
<gene>
    <name evidence="1" type="ORF">GHT06_017571</name>
</gene>
<proteinExistence type="predicted"/>
<protein>
    <submittedName>
        <fullName evidence="1">Uncharacterized protein</fullName>
    </submittedName>
</protein>
<reference evidence="1 2" key="1">
    <citation type="submission" date="2022-05" db="EMBL/GenBank/DDBJ databases">
        <title>A multi-omics perspective on studying reproductive biology in Daphnia sinensis.</title>
        <authorList>
            <person name="Jia J."/>
        </authorList>
    </citation>
    <scope>NUCLEOTIDE SEQUENCE [LARGE SCALE GENOMIC DNA]</scope>
    <source>
        <strain evidence="1 2">WSL</strain>
    </source>
</reference>
<evidence type="ECO:0000313" key="2">
    <source>
        <dbReference type="Proteomes" id="UP000820818"/>
    </source>
</evidence>
<keyword evidence="2" id="KW-1185">Reference proteome</keyword>
<dbReference type="AlphaFoldDB" id="A0AAD5KQ02"/>
<organism evidence="1 2">
    <name type="scientific">Daphnia sinensis</name>
    <dbReference type="NCBI Taxonomy" id="1820382"/>
    <lineage>
        <taxon>Eukaryota</taxon>
        <taxon>Metazoa</taxon>
        <taxon>Ecdysozoa</taxon>
        <taxon>Arthropoda</taxon>
        <taxon>Crustacea</taxon>
        <taxon>Branchiopoda</taxon>
        <taxon>Diplostraca</taxon>
        <taxon>Cladocera</taxon>
        <taxon>Anomopoda</taxon>
        <taxon>Daphniidae</taxon>
        <taxon>Daphnia</taxon>
        <taxon>Daphnia similis group</taxon>
    </lineage>
</organism>
<dbReference type="EMBL" id="WJBH02000006">
    <property type="protein sequence ID" value="KAI9557742.1"/>
    <property type="molecule type" value="Genomic_DNA"/>
</dbReference>